<dbReference type="EMBL" id="LAZR01020028">
    <property type="protein sequence ID" value="KKL90355.1"/>
    <property type="molecule type" value="Genomic_DNA"/>
</dbReference>
<comment type="caution">
    <text evidence="1">The sequence shown here is derived from an EMBL/GenBank/DDBJ whole genome shotgun (WGS) entry which is preliminary data.</text>
</comment>
<reference evidence="1" key="1">
    <citation type="journal article" date="2015" name="Nature">
        <title>Complex archaea that bridge the gap between prokaryotes and eukaryotes.</title>
        <authorList>
            <person name="Spang A."/>
            <person name="Saw J.H."/>
            <person name="Jorgensen S.L."/>
            <person name="Zaremba-Niedzwiedzka K."/>
            <person name="Martijn J."/>
            <person name="Lind A.E."/>
            <person name="van Eijk R."/>
            <person name="Schleper C."/>
            <person name="Guy L."/>
            <person name="Ettema T.J."/>
        </authorList>
    </citation>
    <scope>NUCLEOTIDE SEQUENCE</scope>
</reference>
<dbReference type="AlphaFoldDB" id="A0A0F9I973"/>
<evidence type="ECO:0000313" key="1">
    <source>
        <dbReference type="EMBL" id="KKL90355.1"/>
    </source>
</evidence>
<sequence length="78" mass="8542">MKIILTGVTSTPTLVFNKSERAALRRASRIAEQARSRLISHYGSVSAVEAQADDIDLELAAVEHSCEAMAGETFWLYS</sequence>
<gene>
    <name evidence="1" type="ORF">LCGC14_1905540</name>
</gene>
<protein>
    <submittedName>
        <fullName evidence="1">Uncharacterized protein</fullName>
    </submittedName>
</protein>
<proteinExistence type="predicted"/>
<accession>A0A0F9I973</accession>
<organism evidence="1">
    <name type="scientific">marine sediment metagenome</name>
    <dbReference type="NCBI Taxonomy" id="412755"/>
    <lineage>
        <taxon>unclassified sequences</taxon>
        <taxon>metagenomes</taxon>
        <taxon>ecological metagenomes</taxon>
    </lineage>
</organism>
<name>A0A0F9I973_9ZZZZ</name>